<proteinExistence type="predicted"/>
<dbReference type="InterPro" id="IPR051465">
    <property type="entry name" value="Cell_Envelope_Struct_Comp"/>
</dbReference>
<dbReference type="PANTHER" id="PTHR43308">
    <property type="entry name" value="OUTER MEMBRANE PROTEIN ALPHA-RELATED"/>
    <property type="match status" value="1"/>
</dbReference>
<dbReference type="Pfam" id="PF00395">
    <property type="entry name" value="SLH"/>
    <property type="match status" value="2"/>
</dbReference>
<dbReference type="AlphaFoldDB" id="A0A9D1NGM3"/>
<gene>
    <name evidence="5" type="ORF">IAC74_04300</name>
</gene>
<evidence type="ECO:0000256" key="2">
    <source>
        <dbReference type="SAM" id="MobiDB-lite"/>
    </source>
</evidence>
<feature type="compositionally biased region" description="Low complexity" evidence="2">
    <location>
        <begin position="217"/>
        <end position="256"/>
    </location>
</feature>
<dbReference type="Proteomes" id="UP000886743">
    <property type="component" value="Unassembled WGS sequence"/>
</dbReference>
<evidence type="ECO:0000256" key="3">
    <source>
        <dbReference type="SAM" id="SignalP"/>
    </source>
</evidence>
<keyword evidence="1" id="KW-0677">Repeat</keyword>
<dbReference type="EMBL" id="DVOF01000126">
    <property type="protein sequence ID" value="HIV02773.1"/>
    <property type="molecule type" value="Genomic_DNA"/>
</dbReference>
<organism evidence="5 6">
    <name type="scientific">Candidatus Aphodoplasma excrementigallinarum</name>
    <dbReference type="NCBI Taxonomy" id="2840673"/>
    <lineage>
        <taxon>Bacteria</taxon>
        <taxon>Bacillati</taxon>
        <taxon>Bacillota</taxon>
        <taxon>Clostridia</taxon>
        <taxon>Eubacteriales</taxon>
        <taxon>Candidatus Aphodoplasma</taxon>
    </lineage>
</organism>
<dbReference type="PROSITE" id="PS51272">
    <property type="entry name" value="SLH"/>
    <property type="match status" value="2"/>
</dbReference>
<comment type="caution">
    <text evidence="5">The sequence shown here is derived from an EMBL/GenBank/DDBJ whole genome shotgun (WGS) entry which is preliminary data.</text>
</comment>
<evidence type="ECO:0000313" key="6">
    <source>
        <dbReference type="Proteomes" id="UP000886743"/>
    </source>
</evidence>
<feature type="signal peptide" evidence="3">
    <location>
        <begin position="1"/>
        <end position="23"/>
    </location>
</feature>
<dbReference type="PANTHER" id="PTHR43308:SF5">
    <property type="entry name" value="S-LAYER PROTEIN _ PEPTIDOGLYCAN ENDO-BETA-N-ACETYLGLUCOSAMINIDASE"/>
    <property type="match status" value="1"/>
</dbReference>
<feature type="domain" description="SLH" evidence="4">
    <location>
        <begin position="154"/>
        <end position="217"/>
    </location>
</feature>
<feature type="region of interest" description="Disordered" evidence="2">
    <location>
        <begin position="211"/>
        <end position="256"/>
    </location>
</feature>
<protein>
    <submittedName>
        <fullName evidence="5">S-layer homology domain-containing protein</fullName>
    </submittedName>
</protein>
<accession>A0A9D1NGM3</accession>
<evidence type="ECO:0000313" key="5">
    <source>
        <dbReference type="EMBL" id="HIV02773.1"/>
    </source>
</evidence>
<reference evidence="5" key="2">
    <citation type="journal article" date="2021" name="PeerJ">
        <title>Extensive microbial diversity within the chicken gut microbiome revealed by metagenomics and culture.</title>
        <authorList>
            <person name="Gilroy R."/>
            <person name="Ravi A."/>
            <person name="Getino M."/>
            <person name="Pursley I."/>
            <person name="Horton D.L."/>
            <person name="Alikhan N.F."/>
            <person name="Baker D."/>
            <person name="Gharbi K."/>
            <person name="Hall N."/>
            <person name="Watson M."/>
            <person name="Adriaenssens E.M."/>
            <person name="Foster-Nyarko E."/>
            <person name="Jarju S."/>
            <person name="Secka A."/>
            <person name="Antonio M."/>
            <person name="Oren A."/>
            <person name="Chaudhuri R.R."/>
            <person name="La Ragione R."/>
            <person name="Hildebrand F."/>
            <person name="Pallen M.J."/>
        </authorList>
    </citation>
    <scope>NUCLEOTIDE SEQUENCE</scope>
    <source>
        <strain evidence="5">4920</strain>
    </source>
</reference>
<sequence length="461" mass="49811">MKKVTAILLTVTMLVSLTAAAYAAAFSDVGEEYGWARDAIEAFSEEGIIEGKGDGIFAPDEAVTRAEFAKMFALTFELPLDEGASPYQDVADDYWAAPYILSADGYTVAMNVLDETMDESSYAPERDATREEIAAALVNILPASDEAQDAGALDGAFSDSADINQELAGQLARAYELGLIQGYDDGTLRPRDSVTRAETVVLLDRAREIKRQMEAETSPTPTASTTPTATPSTTPTATPSATPTVTPTATPAATPKTAEDLVSVVSISQTSMDGERGYALYYTFGSVVAEEPLFLLEDVEVGGVKTALNQITCGDLLLFDTRANGQVRTLFVIYSPGTEAPSNTATLGDLIKFPASQNWKFSSSDSRAADTVYFGRISKTRESDEGVIVNMELGDYSDAALVTSDTARLSVYEPYQNNAANRFQPLDIRDLQGTYEFHHDYIFIRAKNDVITDVIVIDYSR</sequence>
<evidence type="ECO:0000259" key="4">
    <source>
        <dbReference type="PROSITE" id="PS51272"/>
    </source>
</evidence>
<dbReference type="InterPro" id="IPR001119">
    <property type="entry name" value="SLH_dom"/>
</dbReference>
<keyword evidence="3" id="KW-0732">Signal</keyword>
<evidence type="ECO:0000256" key="1">
    <source>
        <dbReference type="ARBA" id="ARBA00022737"/>
    </source>
</evidence>
<feature type="chain" id="PRO_5038536015" evidence="3">
    <location>
        <begin position="24"/>
        <end position="461"/>
    </location>
</feature>
<name>A0A9D1NGM3_9FIRM</name>
<reference evidence="5" key="1">
    <citation type="submission" date="2020-10" db="EMBL/GenBank/DDBJ databases">
        <authorList>
            <person name="Gilroy R."/>
        </authorList>
    </citation>
    <scope>NUCLEOTIDE SEQUENCE</scope>
    <source>
        <strain evidence="5">4920</strain>
    </source>
</reference>
<feature type="domain" description="SLH" evidence="4">
    <location>
        <begin position="23"/>
        <end position="86"/>
    </location>
</feature>